<reference evidence="2 3" key="1">
    <citation type="submission" date="2010-07" db="EMBL/GenBank/DDBJ databases">
        <authorList>
            <person name="Muzny D."/>
            <person name="Qin X."/>
            <person name="Deng J."/>
            <person name="Jiang H."/>
            <person name="Liu Y."/>
            <person name="Qu J."/>
            <person name="Song X.-Z."/>
            <person name="Zhang L."/>
            <person name="Thornton R."/>
            <person name="Coyle M."/>
            <person name="Francisco L."/>
            <person name="Jackson L."/>
            <person name="Javaid M."/>
            <person name="Korchina V."/>
            <person name="Kovar C."/>
            <person name="Mata R."/>
            <person name="Mathew T."/>
            <person name="Ngo R."/>
            <person name="Nguyen L."/>
            <person name="Nguyen N."/>
            <person name="Okwuonu G."/>
            <person name="Ongeri F."/>
            <person name="Pham C."/>
            <person name="Simmons D."/>
            <person name="Wilczek-Boney K."/>
            <person name="Hale W."/>
            <person name="Jakkamsetti A."/>
            <person name="Pham P."/>
            <person name="Ruth R."/>
            <person name="San Lucas F."/>
            <person name="Warren J."/>
            <person name="Zhang J."/>
            <person name="Zhao Z."/>
            <person name="Zhou C."/>
            <person name="Zhu D."/>
            <person name="Lee S."/>
            <person name="Bess C."/>
            <person name="Blankenburg K."/>
            <person name="Forbes L."/>
            <person name="Fu Q."/>
            <person name="Gubbala S."/>
            <person name="Hirani K."/>
            <person name="Jayaseelan J.C."/>
            <person name="Lara F."/>
            <person name="Munidasa M."/>
            <person name="Palculict T."/>
            <person name="Patil S."/>
            <person name="Pu L.-L."/>
            <person name="Saada N."/>
            <person name="Tang L."/>
            <person name="Weissenberger G."/>
            <person name="Zhu Y."/>
            <person name="Hemphill L."/>
            <person name="Shang Y."/>
            <person name="Youmans B."/>
            <person name="Ayvaz T."/>
            <person name="Ross M."/>
            <person name="Santibanez J."/>
            <person name="Aqrawi P."/>
            <person name="Gross S."/>
            <person name="Joshi V."/>
            <person name="Fowler G."/>
            <person name="Nazareth L."/>
            <person name="Reid J."/>
            <person name="Worley K."/>
            <person name="Petrosino J."/>
            <person name="Highlander S."/>
            <person name="Gibbs R."/>
        </authorList>
    </citation>
    <scope>NUCLEOTIDE SEQUENCE [LARGE SCALE GENOMIC DNA]</scope>
    <source>
        <strain evidence="2 3">ATCC 700338</strain>
    </source>
</reference>
<comment type="caution">
    <text evidence="2">The sequence shown here is derived from an EMBL/GenBank/DDBJ whole genome shotgun (WGS) entry which is preliminary data.</text>
</comment>
<organism evidence="2 3">
    <name type="scientific">Streptococcus equinus ATCC 700338</name>
    <dbReference type="NCBI Taxonomy" id="864569"/>
    <lineage>
        <taxon>Bacteria</taxon>
        <taxon>Bacillati</taxon>
        <taxon>Bacillota</taxon>
        <taxon>Bacilli</taxon>
        <taxon>Lactobacillales</taxon>
        <taxon>Streptococcaceae</taxon>
        <taxon>Streptococcus</taxon>
    </lineage>
</organism>
<gene>
    <name evidence="2" type="ORF">HMPREF9319_2065</name>
</gene>
<dbReference type="EMBL" id="AEEL01000029">
    <property type="protein sequence ID" value="EFM26398.1"/>
    <property type="molecule type" value="Genomic_DNA"/>
</dbReference>
<evidence type="ECO:0000313" key="3">
    <source>
        <dbReference type="Proteomes" id="UP000004290"/>
    </source>
</evidence>
<evidence type="ECO:0000313" key="2">
    <source>
        <dbReference type="EMBL" id="EFM26398.1"/>
    </source>
</evidence>
<dbReference type="HOGENOM" id="CLU_2398407_0_0_9"/>
<protein>
    <submittedName>
        <fullName evidence="2">Uncharacterized protein</fullName>
    </submittedName>
</protein>
<keyword evidence="1" id="KW-0812">Transmembrane</keyword>
<accession>E0PGU2</accession>
<evidence type="ECO:0000256" key="1">
    <source>
        <dbReference type="SAM" id="Phobius"/>
    </source>
</evidence>
<proteinExistence type="predicted"/>
<dbReference type="Proteomes" id="UP000004290">
    <property type="component" value="Unassembled WGS sequence"/>
</dbReference>
<name>E0PGU2_STREI</name>
<keyword evidence="3" id="KW-1185">Reference proteome</keyword>
<sequence length="101" mass="11588">MAHYWRNFLVAVPTRYLLDSGQAAAILWLLAMPVAYPAFQILYILKNRELQTYADSLNFLNPKKSVKTSILSELWFVVSVIVITFIIFFAGTVISALIFHY</sequence>
<feature type="transmembrane region" description="Helical" evidence="1">
    <location>
        <begin position="74"/>
        <end position="99"/>
    </location>
</feature>
<keyword evidence="1" id="KW-0472">Membrane</keyword>
<feature type="transmembrane region" description="Helical" evidence="1">
    <location>
        <begin position="25"/>
        <end position="45"/>
    </location>
</feature>
<dbReference type="AlphaFoldDB" id="E0PGU2"/>
<keyword evidence="1" id="KW-1133">Transmembrane helix</keyword>